<dbReference type="InterPro" id="IPR014113">
    <property type="entry name" value="T4SS_TrbC_subgr"/>
</dbReference>
<comment type="caution">
    <text evidence="2">The sequence shown here is derived from an EMBL/GenBank/DDBJ whole genome shotgun (WGS) entry which is preliminary data.</text>
</comment>
<gene>
    <name evidence="2" type="primary">trbC</name>
    <name evidence="2" type="ORF">ABC99_11095</name>
</gene>
<dbReference type="EMBL" id="AAGMPN010000032">
    <property type="protein sequence ID" value="EBP6409684.1"/>
    <property type="molecule type" value="Genomic_DNA"/>
</dbReference>
<dbReference type="Pfam" id="PF09673">
    <property type="entry name" value="TrbC_Ftype"/>
    <property type="match status" value="1"/>
</dbReference>
<dbReference type="AlphaFoldDB" id="A0A5U3R489"/>
<feature type="signal peptide" evidence="1">
    <location>
        <begin position="1"/>
        <end position="20"/>
    </location>
</feature>
<protein>
    <submittedName>
        <fullName evidence="2">Type-F conjugative transfer system pilin assembly protein TrbC</fullName>
    </submittedName>
</protein>
<sequence>MLTRLTVALLACTASATVLADEDAANQAFIRQQESFSHQLRQQDNAPLRQMLEQQVRQNPLSDDDTRFIGELKKKQQGANQEKPDYGALYFVSFSIPPSGLKRMLAEARTFSIPATLRGMVKNDMATTANAVTALVKDGTTTGISIDPTRFREFSISSVPTLVVYCASGHDVVRGNIHLKQALKKVVEKGECREQAQQLLQAGESK</sequence>
<accession>A0A5U3R489</accession>
<dbReference type="NCBIfam" id="TIGR02742">
    <property type="entry name" value="TrbC_Ftype"/>
    <property type="match status" value="1"/>
</dbReference>
<organism evidence="2">
    <name type="scientific">Salmonella enterica</name>
    <name type="common">Salmonella choleraesuis</name>
    <dbReference type="NCBI Taxonomy" id="28901"/>
    <lineage>
        <taxon>Bacteria</taxon>
        <taxon>Pseudomonadati</taxon>
        <taxon>Pseudomonadota</taxon>
        <taxon>Gammaproteobacteria</taxon>
        <taxon>Enterobacterales</taxon>
        <taxon>Enterobacteriaceae</taxon>
        <taxon>Salmonella</taxon>
    </lineage>
</organism>
<name>A0A5U3R489_SALER</name>
<dbReference type="InterPro" id="IPR019106">
    <property type="entry name" value="T4SS_TrbC"/>
</dbReference>
<evidence type="ECO:0000256" key="1">
    <source>
        <dbReference type="SAM" id="SignalP"/>
    </source>
</evidence>
<reference evidence="2" key="1">
    <citation type="submission" date="2018-07" db="EMBL/GenBank/DDBJ databases">
        <authorList>
            <consortium name="GenomeTrakr network: Whole genome sequencing for foodborne pathogen traceback"/>
        </authorList>
    </citation>
    <scope>NUCLEOTIDE SEQUENCE</scope>
    <source>
        <strain evidence="2">TX-883888.SUB.3</strain>
    </source>
</reference>
<feature type="chain" id="PRO_5026335895" evidence="1">
    <location>
        <begin position="21"/>
        <end position="206"/>
    </location>
</feature>
<evidence type="ECO:0000313" key="2">
    <source>
        <dbReference type="EMBL" id="EBP6409684.1"/>
    </source>
</evidence>
<keyword evidence="1" id="KW-0732">Signal</keyword>
<proteinExistence type="predicted"/>